<feature type="compositionally biased region" description="Low complexity" evidence="4">
    <location>
        <begin position="326"/>
        <end position="336"/>
    </location>
</feature>
<sequence>MQSNRNKTPSDEEMCVILWLCDSPTLARRYTSRPFSFLSPWSPMYPLLRRAEILRIAQSQGTTSIAQLAEALAVSDETIRRTVKPLIEEGLLIKVHGGVMLPSHLEESPFRRRMHEHRAEKEIVAQQICELVQDGDSLILDSGTTCTHIAQALRSRSRLTVITNSAAIASLLAQHNGNRVFMAGGELCADDAAALGEPVLAYIRQFHVKYAIVSVTAVDGAGRFMDAQPWDVEFTRAAFGQARRRVVVAVHAKFEHSALVRAMNADEIDVLVTDAPLDAHYAQIFAAARVEVRYPGSAAAPMTVALAEGTEGPGEAAHRSPPRGLSDATCHASSDASADDAHGEPHHAR</sequence>
<gene>
    <name evidence="6" type="ORF">HDG40_004967</name>
</gene>
<dbReference type="Gene3D" id="3.40.50.1360">
    <property type="match status" value="1"/>
</dbReference>
<dbReference type="Pfam" id="PF00455">
    <property type="entry name" value="DeoRC"/>
    <property type="match status" value="1"/>
</dbReference>
<dbReference type="RefSeq" id="WP_311548514.1">
    <property type="nucleotide sequence ID" value="NZ_JACHDD010000008.1"/>
</dbReference>
<comment type="caution">
    <text evidence="6">The sequence shown here is derived from an EMBL/GenBank/DDBJ whole genome shotgun (WGS) entry which is preliminary data.</text>
</comment>
<name>A0A7W8V8H5_PARAM</name>
<evidence type="ECO:0000313" key="7">
    <source>
        <dbReference type="Proteomes" id="UP000592780"/>
    </source>
</evidence>
<evidence type="ECO:0000256" key="4">
    <source>
        <dbReference type="SAM" id="MobiDB-lite"/>
    </source>
</evidence>
<reference evidence="6 7" key="1">
    <citation type="submission" date="2020-08" db="EMBL/GenBank/DDBJ databases">
        <title>Genomic Encyclopedia of Type Strains, Phase IV (KMG-V): Genome sequencing to study the core and pangenomes of soil and plant-associated prokaryotes.</title>
        <authorList>
            <person name="Whitman W."/>
        </authorList>
    </citation>
    <scope>NUCLEOTIDE SEQUENCE [LARGE SCALE GENOMIC DNA]</scope>
    <source>
        <strain evidence="6 7">JPY158</strain>
    </source>
</reference>
<evidence type="ECO:0000259" key="5">
    <source>
        <dbReference type="PROSITE" id="PS51000"/>
    </source>
</evidence>
<dbReference type="Gene3D" id="1.10.10.10">
    <property type="entry name" value="Winged helix-like DNA-binding domain superfamily/Winged helix DNA-binding domain"/>
    <property type="match status" value="1"/>
</dbReference>
<dbReference type="InterPro" id="IPR050313">
    <property type="entry name" value="Carb_Metab_HTH_regulators"/>
</dbReference>
<dbReference type="SUPFAM" id="SSF46785">
    <property type="entry name" value="Winged helix' DNA-binding domain"/>
    <property type="match status" value="1"/>
</dbReference>
<dbReference type="PROSITE" id="PS51000">
    <property type="entry name" value="HTH_DEOR_2"/>
    <property type="match status" value="1"/>
</dbReference>
<dbReference type="GO" id="GO:0003700">
    <property type="term" value="F:DNA-binding transcription factor activity"/>
    <property type="evidence" value="ECO:0007669"/>
    <property type="project" value="InterPro"/>
</dbReference>
<evidence type="ECO:0000256" key="1">
    <source>
        <dbReference type="ARBA" id="ARBA00022491"/>
    </source>
</evidence>
<dbReference type="InterPro" id="IPR036388">
    <property type="entry name" value="WH-like_DNA-bd_sf"/>
</dbReference>
<evidence type="ECO:0000256" key="3">
    <source>
        <dbReference type="ARBA" id="ARBA00023163"/>
    </source>
</evidence>
<keyword evidence="1" id="KW-0678">Repressor</keyword>
<keyword evidence="7" id="KW-1185">Reference proteome</keyword>
<feature type="compositionally biased region" description="Basic and acidic residues" evidence="4">
    <location>
        <begin position="339"/>
        <end position="349"/>
    </location>
</feature>
<evidence type="ECO:0000256" key="2">
    <source>
        <dbReference type="ARBA" id="ARBA00023015"/>
    </source>
</evidence>
<dbReference type="SMART" id="SM01134">
    <property type="entry name" value="DeoRC"/>
    <property type="match status" value="1"/>
</dbReference>
<dbReference type="InterPro" id="IPR037171">
    <property type="entry name" value="NagB/RpiA_transferase-like"/>
</dbReference>
<keyword evidence="3" id="KW-0804">Transcription</keyword>
<dbReference type="SMART" id="SM00420">
    <property type="entry name" value="HTH_DEOR"/>
    <property type="match status" value="1"/>
</dbReference>
<dbReference type="InterPro" id="IPR036390">
    <property type="entry name" value="WH_DNA-bd_sf"/>
</dbReference>
<dbReference type="InterPro" id="IPR001034">
    <property type="entry name" value="DeoR_HTH"/>
</dbReference>
<accession>A0A7W8V8H5</accession>
<dbReference type="EMBL" id="JACHDD010000008">
    <property type="protein sequence ID" value="MBB5426788.1"/>
    <property type="molecule type" value="Genomic_DNA"/>
</dbReference>
<feature type="domain" description="HTH deoR-type" evidence="5">
    <location>
        <begin position="46"/>
        <end position="101"/>
    </location>
</feature>
<proteinExistence type="predicted"/>
<dbReference type="Proteomes" id="UP000592780">
    <property type="component" value="Unassembled WGS sequence"/>
</dbReference>
<protein>
    <submittedName>
        <fullName evidence="6">DeoR family glycerol-3-phosphate regulon repressor</fullName>
    </submittedName>
</protein>
<organism evidence="6 7">
    <name type="scientific">Paraburkholderia atlantica</name>
    <dbReference type="NCBI Taxonomy" id="2654982"/>
    <lineage>
        <taxon>Bacteria</taxon>
        <taxon>Pseudomonadati</taxon>
        <taxon>Pseudomonadota</taxon>
        <taxon>Betaproteobacteria</taxon>
        <taxon>Burkholderiales</taxon>
        <taxon>Burkholderiaceae</taxon>
        <taxon>Paraburkholderia</taxon>
    </lineage>
</organism>
<evidence type="ECO:0000313" key="6">
    <source>
        <dbReference type="EMBL" id="MBB5426788.1"/>
    </source>
</evidence>
<feature type="region of interest" description="Disordered" evidence="4">
    <location>
        <begin position="309"/>
        <end position="349"/>
    </location>
</feature>
<dbReference type="PANTHER" id="PTHR30363">
    <property type="entry name" value="HTH-TYPE TRANSCRIPTIONAL REGULATOR SRLR-RELATED"/>
    <property type="match status" value="1"/>
</dbReference>
<dbReference type="PANTHER" id="PTHR30363:SF4">
    <property type="entry name" value="GLYCEROL-3-PHOSPHATE REGULON REPRESSOR"/>
    <property type="match status" value="1"/>
</dbReference>
<dbReference type="SUPFAM" id="SSF100950">
    <property type="entry name" value="NagB/RpiA/CoA transferase-like"/>
    <property type="match status" value="1"/>
</dbReference>
<dbReference type="InterPro" id="IPR014036">
    <property type="entry name" value="DeoR-like_C"/>
</dbReference>
<dbReference type="AlphaFoldDB" id="A0A7W8V8H5"/>
<keyword evidence="2" id="KW-0805">Transcription regulation</keyword>
<dbReference type="Pfam" id="PF08220">
    <property type="entry name" value="HTH_DeoR"/>
    <property type="match status" value="1"/>
</dbReference>
<dbReference type="PRINTS" id="PR00037">
    <property type="entry name" value="HTHLACR"/>
</dbReference>